<dbReference type="GO" id="GO:0005634">
    <property type="term" value="C:nucleus"/>
    <property type="evidence" value="ECO:0007669"/>
    <property type="project" value="UniProtKB-SubCell"/>
</dbReference>
<comment type="subcellular location">
    <subcellularLocation>
        <location evidence="1">Nucleus</location>
    </subcellularLocation>
</comment>
<sequence length="585" mass="64423">MADQKIPLKTIFHSRGSDKTEFAHLRPLSAYSRMITCETTDTSSSDLSSIPNSPFCNIKVEIINSHAFNLKRRLDDSCLDETYETPLKKKPCLATCHSPDLACVLDSVLPDPKNITPSSSLVAEKVNNAENSSSNEETDPQVTSLKSSSLVWPESSDESDGQSSPSLSLSNDRSSSPPILVSGDMGDLGPAFDFDIDEIMCLSPIDRYDEQPSSDGLDDFVQSCQTFCEEQRSCKHSEACEGHGSSTKGQTSEQVQGVMDMGVESDEGYFTKSYKIAKLKGSKDVSPPESQTVTPVMSTPLDKLRQLVKRSPVLKKLWKTGQGSPVVNQEPLGASSPITLYGSVSLDASNTESFPETLFLDHNENKEGEVGTSIQKFLGCHAQQAPVVIVVDSHAEKMKDVPSASQKVDPKFQVTFQEEADSSTSVESPSPLQVKVKSKVVLPSIQIPQVKTKPAVKVAAEAAATEQPEEKPQSGDTKLVVFYEEEDWEREKTVYVDSVIRHMKDNTGAGDGVMTELLNLMNTVANQGNGSYGRPWQHPSDLTHRNYQPRHSGHLFSLDEWQNLNYRYHRRFAKVPQPFIRSPVL</sequence>
<dbReference type="Ensembl" id="ENSPNAT00000035489.2">
    <property type="protein sequence ID" value="ENSPNAP00000029350.1"/>
    <property type="gene ID" value="ENSPNAG00000015356.2"/>
</dbReference>
<protein>
    <recommendedName>
        <fullName evidence="2">S100P-binding protein</fullName>
    </recommendedName>
</protein>
<name>A0A3B4E0W2_PYGNA</name>
<dbReference type="AlphaFoldDB" id="A0A3B4E0W2"/>
<evidence type="ECO:0000313" key="6">
    <source>
        <dbReference type="Proteomes" id="UP001501920"/>
    </source>
</evidence>
<dbReference type="Proteomes" id="UP001501920">
    <property type="component" value="Chromosome 5"/>
</dbReference>
<reference evidence="5 6" key="1">
    <citation type="submission" date="2020-10" db="EMBL/GenBank/DDBJ databases">
        <title>Pygocentrus nattereri (red-bellied piranha) genome, fPygNat1, primary haplotype.</title>
        <authorList>
            <person name="Myers G."/>
            <person name="Meyer A."/>
            <person name="Karagic N."/>
            <person name="Pippel M."/>
            <person name="Winkler S."/>
            <person name="Tracey A."/>
            <person name="Wood J."/>
            <person name="Formenti G."/>
            <person name="Howe K."/>
            <person name="Fedrigo O."/>
            <person name="Jarvis E.D."/>
        </authorList>
    </citation>
    <scope>NUCLEOTIDE SEQUENCE [LARGE SCALE GENOMIC DNA]</scope>
</reference>
<keyword evidence="3" id="KW-0539">Nucleus</keyword>
<reference evidence="5" key="3">
    <citation type="submission" date="2025-09" db="UniProtKB">
        <authorList>
            <consortium name="Ensembl"/>
        </authorList>
    </citation>
    <scope>IDENTIFICATION</scope>
</reference>
<accession>A0A3B4E0W2</accession>
<organism evidence="5 6">
    <name type="scientific">Pygocentrus nattereri</name>
    <name type="common">Red-bellied piranha</name>
    <dbReference type="NCBI Taxonomy" id="42514"/>
    <lineage>
        <taxon>Eukaryota</taxon>
        <taxon>Metazoa</taxon>
        <taxon>Chordata</taxon>
        <taxon>Craniata</taxon>
        <taxon>Vertebrata</taxon>
        <taxon>Euteleostomi</taxon>
        <taxon>Actinopterygii</taxon>
        <taxon>Neopterygii</taxon>
        <taxon>Teleostei</taxon>
        <taxon>Ostariophysi</taxon>
        <taxon>Characiformes</taxon>
        <taxon>Characoidei</taxon>
        <taxon>Pygocentrus</taxon>
    </lineage>
</organism>
<evidence type="ECO:0000256" key="4">
    <source>
        <dbReference type="SAM" id="MobiDB-lite"/>
    </source>
</evidence>
<dbReference type="GeneID" id="108426109"/>
<evidence type="ECO:0000256" key="3">
    <source>
        <dbReference type="ARBA" id="ARBA00023242"/>
    </source>
</evidence>
<dbReference type="OMA" id="DEWQNLN"/>
<dbReference type="Pfam" id="PF15427">
    <property type="entry name" value="S100PBPR"/>
    <property type="match status" value="1"/>
</dbReference>
<dbReference type="InterPro" id="IPR026097">
    <property type="entry name" value="S100PBP"/>
</dbReference>
<dbReference type="RefSeq" id="XP_017550863.1">
    <property type="nucleotide sequence ID" value="XM_017695374.2"/>
</dbReference>
<evidence type="ECO:0000256" key="2">
    <source>
        <dbReference type="ARBA" id="ARBA00020595"/>
    </source>
</evidence>
<dbReference type="PANTHER" id="PTHR14455">
    <property type="entry name" value="ASKOPOS"/>
    <property type="match status" value="1"/>
</dbReference>
<feature type="region of interest" description="Disordered" evidence="4">
    <location>
        <begin position="127"/>
        <end position="184"/>
    </location>
</feature>
<dbReference type="GO" id="GO:0048306">
    <property type="term" value="F:calcium-dependent protein binding"/>
    <property type="evidence" value="ECO:0007669"/>
    <property type="project" value="InterPro"/>
</dbReference>
<dbReference type="GeneTree" id="ENSGT01140000282706"/>
<feature type="compositionally biased region" description="Polar residues" evidence="4">
    <location>
        <begin position="140"/>
        <end position="150"/>
    </location>
</feature>
<keyword evidence="6" id="KW-1185">Reference proteome</keyword>
<dbReference type="OrthoDB" id="8945510at2759"/>
<evidence type="ECO:0000256" key="1">
    <source>
        <dbReference type="ARBA" id="ARBA00004123"/>
    </source>
</evidence>
<dbReference type="STRING" id="42514.ENSPNAP00000029350"/>
<proteinExistence type="predicted"/>
<dbReference type="PANTHER" id="PTHR14455:SF0">
    <property type="entry name" value="S100P-BINDING PROTEIN"/>
    <property type="match status" value="1"/>
</dbReference>
<reference evidence="5" key="2">
    <citation type="submission" date="2025-08" db="UniProtKB">
        <authorList>
            <consortium name="Ensembl"/>
        </authorList>
    </citation>
    <scope>IDENTIFICATION</scope>
</reference>
<feature type="compositionally biased region" description="Low complexity" evidence="4">
    <location>
        <begin position="161"/>
        <end position="178"/>
    </location>
</feature>
<evidence type="ECO:0000313" key="5">
    <source>
        <dbReference type="Ensembl" id="ENSPNAP00000029350.1"/>
    </source>
</evidence>